<protein>
    <submittedName>
        <fullName evidence="1">YD repeat-containing protein</fullName>
    </submittedName>
</protein>
<sequence>MPRHTFTYNTHGLRTTMVTPDGTTVFHYDLNGQLIAETTETGSLIRIYIWAEDIPIAQKDTALTYLHVDHLNTPRVGTNTSGVIVWQWDSDVFGSTTPNEDPDGDGIATHVNLRFPGQYYVRKRDFTITIPEITPQALVVILRLILLGLKVD</sequence>
<proteinExistence type="predicted"/>
<name>A0A1I4KZL3_9PROT</name>
<evidence type="ECO:0000313" key="2">
    <source>
        <dbReference type="Proteomes" id="UP000183287"/>
    </source>
</evidence>
<gene>
    <name evidence="1" type="ORF">SAMN05421863_100570</name>
</gene>
<dbReference type="Gene3D" id="2.180.10.10">
    <property type="entry name" value="RHS repeat-associated core"/>
    <property type="match status" value="1"/>
</dbReference>
<dbReference type="InterPro" id="IPR006530">
    <property type="entry name" value="YD"/>
</dbReference>
<evidence type="ECO:0000313" key="1">
    <source>
        <dbReference type="EMBL" id="SFL83837.1"/>
    </source>
</evidence>
<dbReference type="Proteomes" id="UP000183287">
    <property type="component" value="Unassembled WGS sequence"/>
</dbReference>
<keyword evidence="2" id="KW-1185">Reference proteome</keyword>
<organism evidence="1 2">
    <name type="scientific">Nitrosomonas communis</name>
    <dbReference type="NCBI Taxonomy" id="44574"/>
    <lineage>
        <taxon>Bacteria</taxon>
        <taxon>Pseudomonadati</taxon>
        <taxon>Pseudomonadota</taxon>
        <taxon>Betaproteobacteria</taxon>
        <taxon>Nitrosomonadales</taxon>
        <taxon>Nitrosomonadaceae</taxon>
        <taxon>Nitrosomonas</taxon>
    </lineage>
</organism>
<dbReference type="AlphaFoldDB" id="A0A1I4KZL3"/>
<accession>A0A1I4KZL3</accession>
<reference evidence="2" key="1">
    <citation type="submission" date="2016-10" db="EMBL/GenBank/DDBJ databases">
        <authorList>
            <person name="Varghese N."/>
            <person name="Submissions S."/>
        </authorList>
    </citation>
    <scope>NUCLEOTIDE SEQUENCE [LARGE SCALE GENOMIC DNA]</scope>
    <source>
        <strain evidence="2">Nm44</strain>
    </source>
</reference>
<dbReference type="EMBL" id="FOUB01000005">
    <property type="protein sequence ID" value="SFL83837.1"/>
    <property type="molecule type" value="Genomic_DNA"/>
</dbReference>
<dbReference type="NCBIfam" id="TIGR01643">
    <property type="entry name" value="YD_repeat_2x"/>
    <property type="match status" value="1"/>
</dbReference>